<dbReference type="Pfam" id="PF05188">
    <property type="entry name" value="MutS_II"/>
    <property type="match status" value="1"/>
</dbReference>
<dbReference type="InParanoid" id="A7TGI0"/>
<evidence type="ECO:0000313" key="9">
    <source>
        <dbReference type="Proteomes" id="UP000000267"/>
    </source>
</evidence>
<dbReference type="Gene3D" id="3.40.1170.10">
    <property type="entry name" value="DNA repair protein MutS, domain I"/>
    <property type="match status" value="1"/>
</dbReference>
<dbReference type="AlphaFoldDB" id="A7TGI0"/>
<dbReference type="SMART" id="SM00534">
    <property type="entry name" value="MUTSac"/>
    <property type="match status" value="1"/>
</dbReference>
<dbReference type="GO" id="GO:0006298">
    <property type="term" value="P:mismatch repair"/>
    <property type="evidence" value="ECO:0007669"/>
    <property type="project" value="EnsemblFungi"/>
</dbReference>
<dbReference type="eggNOG" id="ENOG502QUUG">
    <property type="taxonomic scope" value="Eukaryota"/>
</dbReference>
<dbReference type="Proteomes" id="UP000000267">
    <property type="component" value="Unassembled WGS sequence"/>
</dbReference>
<dbReference type="PANTHER" id="PTHR11361">
    <property type="entry name" value="DNA MISMATCH REPAIR PROTEIN MUTS FAMILY MEMBER"/>
    <property type="match status" value="1"/>
</dbReference>
<dbReference type="InterPro" id="IPR000432">
    <property type="entry name" value="DNA_mismatch_repair_MutS_C"/>
</dbReference>
<dbReference type="PIRSF" id="PIRSF037677">
    <property type="entry name" value="DNA_mis_repair_Msh6"/>
    <property type="match status" value="1"/>
</dbReference>
<dbReference type="SUPFAM" id="SSF48334">
    <property type="entry name" value="DNA repair protein MutS, domain III"/>
    <property type="match status" value="1"/>
</dbReference>
<name>A7TGI0_VANPO</name>
<evidence type="ECO:0000313" key="8">
    <source>
        <dbReference type="EMBL" id="EDO18587.1"/>
    </source>
</evidence>
<dbReference type="GO" id="GO:0005524">
    <property type="term" value="F:ATP binding"/>
    <property type="evidence" value="ECO:0007669"/>
    <property type="project" value="UniProtKB-KW"/>
</dbReference>
<dbReference type="FunCoup" id="A7TGI0">
    <property type="interactions" value="40"/>
</dbReference>
<dbReference type="Pfam" id="PF00488">
    <property type="entry name" value="MutS_V"/>
    <property type="match status" value="1"/>
</dbReference>
<dbReference type="FunFam" id="3.40.50.300:FF:001238">
    <property type="entry name" value="DNA mismatch repair protein"/>
    <property type="match status" value="1"/>
</dbReference>
<evidence type="ECO:0000256" key="1">
    <source>
        <dbReference type="ARBA" id="ARBA00006271"/>
    </source>
</evidence>
<dbReference type="Pfam" id="PF05192">
    <property type="entry name" value="MutS_III"/>
    <property type="match status" value="1"/>
</dbReference>
<reference evidence="8 9" key="1">
    <citation type="journal article" date="2007" name="Proc. Natl. Acad. Sci. U.S.A.">
        <title>Independent sorting-out of thousands of duplicated gene pairs in two yeast species descended from a whole-genome duplication.</title>
        <authorList>
            <person name="Scannell D.R."/>
            <person name="Frank A.C."/>
            <person name="Conant G.C."/>
            <person name="Byrne K.P."/>
            <person name="Woolfit M."/>
            <person name="Wolfe K.H."/>
        </authorList>
    </citation>
    <scope>NUCLEOTIDE SEQUENCE [LARGE SCALE GENOMIC DNA]</scope>
    <source>
        <strain evidence="9">ATCC 22028 / DSM 70294 / BCRC 21397 / CBS 2163 / NBRC 10782 / NRRL Y-8283 / UCD 57-17</strain>
    </source>
</reference>
<keyword evidence="4" id="KW-0067">ATP-binding</keyword>
<dbReference type="GO" id="GO:0140664">
    <property type="term" value="F:ATP-dependent DNA damage sensor activity"/>
    <property type="evidence" value="ECO:0007669"/>
    <property type="project" value="InterPro"/>
</dbReference>
<evidence type="ECO:0000256" key="6">
    <source>
        <dbReference type="ARBA" id="ARBA00023204"/>
    </source>
</evidence>
<keyword evidence="9" id="KW-1185">Reference proteome</keyword>
<proteinExistence type="inferred from homology"/>
<dbReference type="InterPro" id="IPR007696">
    <property type="entry name" value="DNA_mismatch_repair_MutS_core"/>
</dbReference>
<dbReference type="STRING" id="436907.A7TGI0"/>
<dbReference type="EMBL" id="DS480387">
    <property type="protein sequence ID" value="EDO18587.1"/>
    <property type="molecule type" value="Genomic_DNA"/>
</dbReference>
<dbReference type="InterPro" id="IPR007695">
    <property type="entry name" value="DNA_mismatch_repair_MutS-lik_N"/>
</dbReference>
<comment type="similarity">
    <text evidence="1">Belongs to the DNA mismatch repair MutS family.</text>
</comment>
<dbReference type="OMA" id="DTWIMRR"/>
<dbReference type="InterPro" id="IPR016151">
    <property type="entry name" value="DNA_mismatch_repair_MutS_N"/>
</dbReference>
<dbReference type="GO" id="GO:0005634">
    <property type="term" value="C:nucleus"/>
    <property type="evidence" value="ECO:0007669"/>
    <property type="project" value="TreeGrafter"/>
</dbReference>
<dbReference type="KEGG" id="vpo:Kpol_1048p17"/>
<dbReference type="GO" id="GO:0007005">
    <property type="term" value="P:mitochondrion organization"/>
    <property type="evidence" value="ECO:0007669"/>
    <property type="project" value="EnsemblFungi"/>
</dbReference>
<dbReference type="GeneID" id="5546887"/>
<dbReference type="InterPro" id="IPR007860">
    <property type="entry name" value="DNA_mmatch_repair_MutS_con_dom"/>
</dbReference>
<dbReference type="HOGENOM" id="CLU_002472_3_1_1"/>
<dbReference type="InterPro" id="IPR045076">
    <property type="entry name" value="MutS"/>
</dbReference>
<dbReference type="GO" id="GO:0005739">
    <property type="term" value="C:mitochondrion"/>
    <property type="evidence" value="ECO:0007669"/>
    <property type="project" value="EnsemblFungi"/>
</dbReference>
<dbReference type="PROSITE" id="PS00486">
    <property type="entry name" value="DNA_MISMATCH_REPAIR_2"/>
    <property type="match status" value="1"/>
</dbReference>
<keyword evidence="5" id="KW-0238">DNA-binding</keyword>
<dbReference type="SUPFAM" id="SSF55271">
    <property type="entry name" value="DNA repair protein MutS, domain I"/>
    <property type="match status" value="1"/>
</dbReference>
<dbReference type="Gene3D" id="3.30.420.110">
    <property type="entry name" value="MutS, connector domain"/>
    <property type="match status" value="1"/>
</dbReference>
<protein>
    <recommendedName>
        <fullName evidence="7">DNA mismatch repair proteins mutS family domain-containing protein</fullName>
    </recommendedName>
</protein>
<evidence type="ECO:0000256" key="2">
    <source>
        <dbReference type="ARBA" id="ARBA00022741"/>
    </source>
</evidence>
<dbReference type="SUPFAM" id="SSF53150">
    <property type="entry name" value="DNA repair protein MutS, domain II"/>
    <property type="match status" value="1"/>
</dbReference>
<evidence type="ECO:0000259" key="7">
    <source>
        <dbReference type="PROSITE" id="PS00486"/>
    </source>
</evidence>
<keyword evidence="3" id="KW-0227">DNA damage</keyword>
<evidence type="ECO:0000256" key="4">
    <source>
        <dbReference type="ARBA" id="ARBA00022840"/>
    </source>
</evidence>
<evidence type="ECO:0000256" key="3">
    <source>
        <dbReference type="ARBA" id="ARBA00022763"/>
    </source>
</evidence>
<dbReference type="InterPro" id="IPR036187">
    <property type="entry name" value="DNA_mismatch_repair_MutS_sf"/>
</dbReference>
<dbReference type="InterPro" id="IPR036678">
    <property type="entry name" value="MutS_con_dom_sf"/>
</dbReference>
<organism evidence="9">
    <name type="scientific">Vanderwaltozyma polyspora (strain ATCC 22028 / DSM 70294 / BCRC 21397 / CBS 2163 / NBRC 10782 / NRRL Y-8283 / UCD 57-17)</name>
    <name type="common">Kluyveromyces polysporus</name>
    <dbReference type="NCBI Taxonomy" id="436907"/>
    <lineage>
        <taxon>Eukaryota</taxon>
        <taxon>Fungi</taxon>
        <taxon>Dikarya</taxon>
        <taxon>Ascomycota</taxon>
        <taxon>Saccharomycotina</taxon>
        <taxon>Saccharomycetes</taxon>
        <taxon>Saccharomycetales</taxon>
        <taxon>Saccharomycetaceae</taxon>
        <taxon>Vanderwaltozyma</taxon>
    </lineage>
</organism>
<dbReference type="OrthoDB" id="2534523at2759"/>
<accession>A7TGI0</accession>
<dbReference type="RefSeq" id="XP_001646445.1">
    <property type="nucleotide sequence ID" value="XM_001646395.1"/>
</dbReference>
<dbReference type="GO" id="GO:0032139">
    <property type="term" value="F:dinucleotide insertion or deletion binding"/>
    <property type="evidence" value="ECO:0007669"/>
    <property type="project" value="EnsemblFungi"/>
</dbReference>
<dbReference type="GO" id="GO:0043504">
    <property type="term" value="P:mitochondrial DNA repair"/>
    <property type="evidence" value="ECO:0007669"/>
    <property type="project" value="EnsemblFungi"/>
</dbReference>
<keyword evidence="6" id="KW-0234">DNA repair</keyword>
<gene>
    <name evidence="8" type="ORF">Kpol_1048p17</name>
</gene>
<keyword evidence="2" id="KW-0547">Nucleotide-binding</keyword>
<feature type="domain" description="DNA mismatch repair proteins mutS family" evidence="7">
    <location>
        <begin position="848"/>
        <end position="864"/>
    </location>
</feature>
<dbReference type="SMART" id="SM00533">
    <property type="entry name" value="MUTSd"/>
    <property type="match status" value="1"/>
</dbReference>
<evidence type="ECO:0000256" key="5">
    <source>
        <dbReference type="ARBA" id="ARBA00023125"/>
    </source>
</evidence>
<dbReference type="InterPro" id="IPR027417">
    <property type="entry name" value="P-loop_NTPase"/>
</dbReference>
<dbReference type="PhylomeDB" id="A7TGI0"/>
<dbReference type="Gene3D" id="1.10.1420.10">
    <property type="match status" value="2"/>
</dbReference>
<dbReference type="PANTHER" id="PTHR11361:SF34">
    <property type="entry name" value="DNA MISMATCH REPAIR PROTEIN MSH1, MITOCHONDRIAL"/>
    <property type="match status" value="1"/>
</dbReference>
<dbReference type="GO" id="GO:0032137">
    <property type="term" value="F:guanine/thymine mispair binding"/>
    <property type="evidence" value="ECO:0007669"/>
    <property type="project" value="EnsemblFungi"/>
</dbReference>
<sequence>MLNVRPGGSTRLIVRIFKSSTIYNSIRHQSQITNDIGKPIVTKISIPISSIRYTNPVTSESVDVQNLPVNRKSVKKDLGDIDKKATKIQELPPSLQYVRELIDHYKENVVLTQMGSFYELYFEHATKYAPQLNISLTSRNYSRGVVPFAGFPVSQLSRYLKVLVNDYGYSVVIAQQFKKDGIADNDVNKFYRRVTRIVTPGTFIDEAFQNLQGNSYLLSIEFPENCMDKISNPDMLVGLSWCDVSTGELLVQQVTLKDLISAVTRIQPKEILLDEEIIKYKIESGDWYPELVELKKYFLKYQKLPSRHRTMDSFYPLFSSSECESTLKLLKIQLHSLAQKELASLRNLLIYVSEHLPDFSMNFEIPQRQSVTSIMQIDSRTSTALELHATVRDGSKRGSLLSSLRRTVTPTGTRILTQWLSGPSLDLEEIKNRQNVVKYFKENTEVTRKLILMLKSMSDISRILQRFSFGQGDAMELLGLVKSLKSAKEIQQYLLKEIDIPGKKTKKLIKNIADGLVFDETITDEVLTCLNENAIKKFYLQDNLDEIDESDKNGDYDESATSWMINPNYNENLRKWHDEYETLIQEKANLKNVYKSFFLDEYGARNIYLKQKQSSEYLIHLMGSSSSLLKLNSFIGEERHLKEHPIKILQKSAQSRWLYHKPWADLGCKIELVQIRINQEENEILRNIKKRFVNRSNNIRLISGKLGYLDVLLSFATLAKEKGLVCPKIDKSDKLEILGGRHIMVEEGLSSSSLEGFVKNDCTLSEGDLWVITGPNMGGKSTYLRQNAIMVILAQIGCFLPCTSAHIGLVDKIFSRVGSADDLYNELSTFMVEMIETSFILQGATNRSLAILDEIGRGTSGKEGTSIAFATLKYLIKHNRCRTLFATHFGRELKAIIDEQNDEILKRKIRFFKTGIVEMNETSFYYDHKLKEGVCMNSDAIRVAKSAGFPEEALKDANELLSKSM</sequence>
<dbReference type="InterPro" id="IPR017261">
    <property type="entry name" value="DNA_mismatch_repair_MutS/MSH"/>
</dbReference>
<dbReference type="SUPFAM" id="SSF52540">
    <property type="entry name" value="P-loop containing nucleoside triphosphate hydrolases"/>
    <property type="match status" value="1"/>
</dbReference>
<dbReference type="FunFam" id="3.30.420.110:FF:000020">
    <property type="entry name" value="Msh1p"/>
    <property type="match status" value="1"/>
</dbReference>
<dbReference type="Pfam" id="PF01624">
    <property type="entry name" value="MutS_I"/>
    <property type="match status" value="1"/>
</dbReference>
<dbReference type="Gene3D" id="3.40.50.300">
    <property type="entry name" value="P-loop containing nucleotide triphosphate hydrolases"/>
    <property type="match status" value="1"/>
</dbReference>